<dbReference type="AlphaFoldDB" id="A0A0Q4AWE8"/>
<organism evidence="3 4">
    <name type="scientific">Candidatus [Bacteroides] periocalifornicus</name>
    <dbReference type="NCBI Taxonomy" id="1702214"/>
    <lineage>
        <taxon>Bacteria</taxon>
        <taxon>Pseudomonadati</taxon>
        <taxon>Bacteroidota</taxon>
    </lineage>
</organism>
<gene>
    <name evidence="3" type="ORF">AL399_09035</name>
</gene>
<accession>A0A0Q4AWE8</accession>
<evidence type="ECO:0000313" key="3">
    <source>
        <dbReference type="EMBL" id="KQM08131.1"/>
    </source>
</evidence>
<dbReference type="PATRIC" id="fig|1702214.3.peg.1170"/>
<dbReference type="SMART" id="SM00851">
    <property type="entry name" value="MGS"/>
    <property type="match status" value="1"/>
</dbReference>
<dbReference type="InterPro" id="IPR004363">
    <property type="entry name" value="Methylgl_synth"/>
</dbReference>
<name>A0A0Q4AWE8_9BACT</name>
<dbReference type="InterPro" id="IPR036914">
    <property type="entry name" value="MGS-like_dom_sf"/>
</dbReference>
<dbReference type="STRING" id="1702214.AL399_09035"/>
<reference evidence="3" key="1">
    <citation type="submission" date="2015-08" db="EMBL/GenBank/DDBJ databases">
        <title>Candidatus Bacteriodes Periocalifornicus.</title>
        <authorList>
            <person name="McLean J.S."/>
            <person name="Kelley S."/>
        </authorList>
    </citation>
    <scope>NUCLEOTIDE SEQUENCE [LARGE SCALE GENOMIC DNA]</scope>
    <source>
        <strain evidence="3">12B</strain>
    </source>
</reference>
<proteinExistence type="inferred from homology"/>
<dbReference type="PANTHER" id="PTHR30492">
    <property type="entry name" value="METHYLGLYOXAL SYNTHASE"/>
    <property type="match status" value="1"/>
</dbReference>
<evidence type="ECO:0000256" key="1">
    <source>
        <dbReference type="ARBA" id="ARBA00006287"/>
    </source>
</evidence>
<dbReference type="PANTHER" id="PTHR30492:SF0">
    <property type="entry name" value="METHYLGLYOXAL SYNTHASE"/>
    <property type="match status" value="1"/>
</dbReference>
<comment type="caution">
    <text evidence="3">The sequence shown here is derived from an EMBL/GenBank/DDBJ whole genome shotgun (WGS) entry which is preliminary data.</text>
</comment>
<dbReference type="GO" id="GO:0005829">
    <property type="term" value="C:cytosol"/>
    <property type="evidence" value="ECO:0007669"/>
    <property type="project" value="TreeGrafter"/>
</dbReference>
<dbReference type="Pfam" id="PF02142">
    <property type="entry name" value="MGS"/>
    <property type="match status" value="1"/>
</dbReference>
<protein>
    <recommendedName>
        <fullName evidence="2">MGS-like domain-containing protein</fullName>
    </recommendedName>
</protein>
<dbReference type="InterPro" id="IPR011607">
    <property type="entry name" value="MGS-like_dom"/>
</dbReference>
<keyword evidence="4" id="KW-1185">Reference proteome</keyword>
<dbReference type="GO" id="GO:0008929">
    <property type="term" value="F:methylglyoxal synthase activity"/>
    <property type="evidence" value="ECO:0007669"/>
    <property type="project" value="InterPro"/>
</dbReference>
<dbReference type="PROSITE" id="PS51855">
    <property type="entry name" value="MGS"/>
    <property type="match status" value="1"/>
</dbReference>
<evidence type="ECO:0000259" key="2">
    <source>
        <dbReference type="PROSITE" id="PS51855"/>
    </source>
</evidence>
<dbReference type="GO" id="GO:0019242">
    <property type="term" value="P:methylglyoxal biosynthetic process"/>
    <property type="evidence" value="ECO:0007669"/>
    <property type="project" value="InterPro"/>
</dbReference>
<comment type="similarity">
    <text evidence="1">Belongs to the methylglyoxal synthase family.</text>
</comment>
<feature type="domain" description="MGS-like" evidence="2">
    <location>
        <begin position="1"/>
        <end position="133"/>
    </location>
</feature>
<evidence type="ECO:0000313" key="4">
    <source>
        <dbReference type="Proteomes" id="UP000054172"/>
    </source>
</evidence>
<dbReference type="SUPFAM" id="SSF52335">
    <property type="entry name" value="Methylglyoxal synthase-like"/>
    <property type="match status" value="1"/>
</dbReference>
<dbReference type="Gene3D" id="3.40.50.1380">
    <property type="entry name" value="Methylglyoxal synthase-like domain"/>
    <property type="match status" value="1"/>
</dbReference>
<dbReference type="EMBL" id="LIIK01000067">
    <property type="protein sequence ID" value="KQM08131.1"/>
    <property type="molecule type" value="Genomic_DNA"/>
</dbReference>
<dbReference type="NCBIfam" id="NF003559">
    <property type="entry name" value="PRK05234.1"/>
    <property type="match status" value="1"/>
</dbReference>
<dbReference type="Proteomes" id="UP000054172">
    <property type="component" value="Unassembled WGS sequence"/>
</dbReference>
<sequence>MKNIVVIAHDAKKPELVQFLQERLEWLQGVNLLATGRTAEYIESKGIPCKHLSPGRSGGYTQITEMIDRGEVDIVIFLRDHKVVQPHHEDIRKLLEACNVHNIPLATNYASAELLIIGLIRKEVAERFKQKPE</sequence>